<keyword evidence="3" id="KW-1185">Reference proteome</keyword>
<feature type="chain" id="PRO_5018054233" evidence="1">
    <location>
        <begin position="24"/>
        <end position="166"/>
    </location>
</feature>
<dbReference type="EMBL" id="ML119658">
    <property type="protein sequence ID" value="RPA84624.1"/>
    <property type="molecule type" value="Genomic_DNA"/>
</dbReference>
<dbReference type="OrthoDB" id="3039892at2759"/>
<keyword evidence="1" id="KW-0732">Signal</keyword>
<feature type="signal peptide" evidence="1">
    <location>
        <begin position="1"/>
        <end position="23"/>
    </location>
</feature>
<evidence type="ECO:0000313" key="3">
    <source>
        <dbReference type="Proteomes" id="UP000275078"/>
    </source>
</evidence>
<reference evidence="2 3" key="1">
    <citation type="journal article" date="2018" name="Nat. Ecol. Evol.">
        <title>Pezizomycetes genomes reveal the molecular basis of ectomycorrhizal truffle lifestyle.</title>
        <authorList>
            <person name="Murat C."/>
            <person name="Payen T."/>
            <person name="Noel B."/>
            <person name="Kuo A."/>
            <person name="Morin E."/>
            <person name="Chen J."/>
            <person name="Kohler A."/>
            <person name="Krizsan K."/>
            <person name="Balestrini R."/>
            <person name="Da Silva C."/>
            <person name="Montanini B."/>
            <person name="Hainaut M."/>
            <person name="Levati E."/>
            <person name="Barry K.W."/>
            <person name="Belfiori B."/>
            <person name="Cichocki N."/>
            <person name="Clum A."/>
            <person name="Dockter R.B."/>
            <person name="Fauchery L."/>
            <person name="Guy J."/>
            <person name="Iotti M."/>
            <person name="Le Tacon F."/>
            <person name="Lindquist E.A."/>
            <person name="Lipzen A."/>
            <person name="Malagnac F."/>
            <person name="Mello A."/>
            <person name="Molinier V."/>
            <person name="Miyauchi S."/>
            <person name="Poulain J."/>
            <person name="Riccioni C."/>
            <person name="Rubini A."/>
            <person name="Sitrit Y."/>
            <person name="Splivallo R."/>
            <person name="Traeger S."/>
            <person name="Wang M."/>
            <person name="Zifcakova L."/>
            <person name="Wipf D."/>
            <person name="Zambonelli A."/>
            <person name="Paolocci F."/>
            <person name="Nowrousian M."/>
            <person name="Ottonello S."/>
            <person name="Baldrian P."/>
            <person name="Spatafora J.W."/>
            <person name="Henrissat B."/>
            <person name="Nagy L.G."/>
            <person name="Aury J.M."/>
            <person name="Wincker P."/>
            <person name="Grigoriev I.V."/>
            <person name="Bonfante P."/>
            <person name="Martin F.M."/>
        </authorList>
    </citation>
    <scope>NUCLEOTIDE SEQUENCE [LARGE SCALE GENOMIC DNA]</scope>
    <source>
        <strain evidence="2 3">RN42</strain>
    </source>
</reference>
<dbReference type="Proteomes" id="UP000275078">
    <property type="component" value="Unassembled WGS sequence"/>
</dbReference>
<dbReference type="AlphaFoldDB" id="A0A3N4ISP1"/>
<accession>A0A3N4ISP1</accession>
<proteinExistence type="predicted"/>
<sequence length="166" mass="17457">MKFSTQALLSTTLTALLCVHASADPSKVQADLLAFGAIATSESPAFAAATTAAIAPISASRLFRRAGVVCETSDASPHYSGIDYCVFKLAGNGKNCEQQNGSGSFCTRMCDNKGADIAICGPRGDSMSCRQAAEYAQQVKNRCKRNSDGKAGGYYAVNSFRSIVIY</sequence>
<protein>
    <submittedName>
        <fullName evidence="2">Uncharacterized protein</fullName>
    </submittedName>
</protein>
<evidence type="ECO:0000256" key="1">
    <source>
        <dbReference type="SAM" id="SignalP"/>
    </source>
</evidence>
<name>A0A3N4ISP1_ASCIM</name>
<gene>
    <name evidence="2" type="ORF">BJ508DRAFT_303729</name>
</gene>
<organism evidence="2 3">
    <name type="scientific">Ascobolus immersus RN42</name>
    <dbReference type="NCBI Taxonomy" id="1160509"/>
    <lineage>
        <taxon>Eukaryota</taxon>
        <taxon>Fungi</taxon>
        <taxon>Dikarya</taxon>
        <taxon>Ascomycota</taxon>
        <taxon>Pezizomycotina</taxon>
        <taxon>Pezizomycetes</taxon>
        <taxon>Pezizales</taxon>
        <taxon>Ascobolaceae</taxon>
        <taxon>Ascobolus</taxon>
    </lineage>
</organism>
<evidence type="ECO:0000313" key="2">
    <source>
        <dbReference type="EMBL" id="RPA84624.1"/>
    </source>
</evidence>